<reference evidence="2 3" key="1">
    <citation type="submission" date="2018-11" db="EMBL/GenBank/DDBJ databases">
        <authorList>
            <consortium name="Pathogen Informatics"/>
        </authorList>
    </citation>
    <scope>NUCLEOTIDE SEQUENCE [LARGE SCALE GENOMIC DNA]</scope>
</reference>
<organism evidence="2 3">
    <name type="scientific">Cylicostephanus goldi</name>
    <name type="common">Nematode worm</name>
    <dbReference type="NCBI Taxonomy" id="71465"/>
    <lineage>
        <taxon>Eukaryota</taxon>
        <taxon>Metazoa</taxon>
        <taxon>Ecdysozoa</taxon>
        <taxon>Nematoda</taxon>
        <taxon>Chromadorea</taxon>
        <taxon>Rhabditida</taxon>
        <taxon>Rhabditina</taxon>
        <taxon>Rhabditomorpha</taxon>
        <taxon>Strongyloidea</taxon>
        <taxon>Strongylidae</taxon>
        <taxon>Cylicostephanus</taxon>
    </lineage>
</organism>
<evidence type="ECO:0000256" key="1">
    <source>
        <dbReference type="SAM" id="SignalP"/>
    </source>
</evidence>
<dbReference type="AlphaFoldDB" id="A0A3P6SEG5"/>
<keyword evidence="3" id="KW-1185">Reference proteome</keyword>
<keyword evidence="1" id="KW-0732">Signal</keyword>
<gene>
    <name evidence="2" type="ORF">CGOC_LOCUS2829</name>
</gene>
<feature type="chain" id="PRO_5018185715" evidence="1">
    <location>
        <begin position="19"/>
        <end position="142"/>
    </location>
</feature>
<dbReference type="EMBL" id="UYRV01006686">
    <property type="protein sequence ID" value="VDK53904.1"/>
    <property type="molecule type" value="Genomic_DNA"/>
</dbReference>
<name>A0A3P6SEG5_CYLGO</name>
<dbReference type="Proteomes" id="UP000271889">
    <property type="component" value="Unassembled WGS sequence"/>
</dbReference>
<dbReference type="OrthoDB" id="10385058at2759"/>
<proteinExistence type="predicted"/>
<sequence>MFRLLLLVLLCQIYESSSDDSSHWPHIQKVEVTIIGNYYMPEEEVKEHIYNYGQRHGLSDEEMQVHLVEKCGNDSLSPKRFEVHVTQCNDFRKYLLHAGRFMHDLKMIHVKCDHAHYAHCLKSICKETDYVDLVKCAYNNMI</sequence>
<evidence type="ECO:0000313" key="3">
    <source>
        <dbReference type="Proteomes" id="UP000271889"/>
    </source>
</evidence>
<protein>
    <submittedName>
        <fullName evidence="2">Uncharacterized protein</fullName>
    </submittedName>
</protein>
<accession>A0A3P6SEG5</accession>
<evidence type="ECO:0000313" key="2">
    <source>
        <dbReference type="EMBL" id="VDK53904.1"/>
    </source>
</evidence>
<feature type="signal peptide" evidence="1">
    <location>
        <begin position="1"/>
        <end position="18"/>
    </location>
</feature>